<evidence type="ECO:0000313" key="1">
    <source>
        <dbReference type="EMBL" id="APD19518.1"/>
    </source>
</evidence>
<protein>
    <submittedName>
        <fullName evidence="1">Uncharacterized protein</fullName>
    </submittedName>
</protein>
<organism evidence="1 2">
    <name type="scientific">Pseudomonas phage Zigelbrucke</name>
    <dbReference type="NCBI Taxonomy" id="1916099"/>
    <lineage>
        <taxon>Viruses</taxon>
        <taxon>Duplodnaviria</taxon>
        <taxon>Heunggongvirae</taxon>
        <taxon>Uroviricota</taxon>
        <taxon>Caudoviricetes</taxon>
        <taxon>Vandenendeviridae</taxon>
        <taxon>Skurskavirinae</taxon>
        <taxon>Pakpunavirus</taxon>
        <taxon>Pakpunavirus zigelbrucke</taxon>
    </lineage>
</organism>
<sequence length="102" mass="11518">MELSDVKKGQVVMVGSLDIDIPRPTFEKSNSMQIGVVIDTDSHSMNLNVKVLFEDGNVDWGNAVDMKLIYSSPESNKARNKMAKKVIQKLNKLFDEVHRVVR</sequence>
<gene>
    <name evidence="1" type="ORF">Zigelbrucke_082</name>
</gene>
<accession>A0A1J0MEK2</accession>
<name>A0A1J0MEK2_9CAUD</name>
<dbReference type="EMBL" id="KY073228">
    <property type="protein sequence ID" value="APD19518.1"/>
    <property type="molecule type" value="Genomic_DNA"/>
</dbReference>
<dbReference type="Proteomes" id="UP000225451">
    <property type="component" value="Segment"/>
</dbReference>
<evidence type="ECO:0000313" key="2">
    <source>
        <dbReference type="Proteomes" id="UP000225451"/>
    </source>
</evidence>
<proteinExistence type="predicted"/>
<reference evidence="2" key="1">
    <citation type="submission" date="2016-11" db="EMBL/GenBank/DDBJ databases">
        <authorList>
            <person name="Shneider M.M."/>
            <person name="Miroshnikov K.A."/>
            <person name="Korzhenkov A.A."/>
            <person name="Samarov N.I."/>
            <person name="Toshchakov S.V."/>
            <person name="Leiman P.G."/>
        </authorList>
    </citation>
    <scope>NUCLEOTIDE SEQUENCE [LARGE SCALE GENOMIC DNA]</scope>
</reference>
<keyword evidence="2" id="KW-1185">Reference proteome</keyword>